<dbReference type="EMBL" id="JBHSZQ010000020">
    <property type="protein sequence ID" value="MFC7126502.1"/>
    <property type="molecule type" value="Genomic_DNA"/>
</dbReference>
<gene>
    <name evidence="2" type="ORF">ACFQJ7_10710</name>
</gene>
<dbReference type="RefSeq" id="WP_267636057.1">
    <property type="nucleotide sequence ID" value="NZ_JAODIY010000001.1"/>
</dbReference>
<feature type="transmembrane region" description="Helical" evidence="1">
    <location>
        <begin position="118"/>
        <end position="136"/>
    </location>
</feature>
<evidence type="ECO:0000256" key="1">
    <source>
        <dbReference type="SAM" id="Phobius"/>
    </source>
</evidence>
<evidence type="ECO:0008006" key="4">
    <source>
        <dbReference type="Google" id="ProtNLM"/>
    </source>
</evidence>
<feature type="transmembrane region" description="Helical" evidence="1">
    <location>
        <begin position="142"/>
        <end position="163"/>
    </location>
</feature>
<evidence type="ECO:0000313" key="2">
    <source>
        <dbReference type="EMBL" id="MFC7126502.1"/>
    </source>
</evidence>
<reference evidence="2 3" key="1">
    <citation type="journal article" date="2014" name="Int. J. Syst. Evol. Microbiol.">
        <title>Complete genome sequence of Corynebacterium casei LMG S-19264T (=DSM 44701T), isolated from a smear-ripened cheese.</title>
        <authorList>
            <consortium name="US DOE Joint Genome Institute (JGI-PGF)"/>
            <person name="Walter F."/>
            <person name="Albersmeier A."/>
            <person name="Kalinowski J."/>
            <person name="Ruckert C."/>
        </authorList>
    </citation>
    <scope>NUCLEOTIDE SEQUENCE [LARGE SCALE GENOMIC DNA]</scope>
    <source>
        <strain evidence="2 3">CGMCC 4.7215</strain>
    </source>
</reference>
<dbReference type="Proteomes" id="UP001596414">
    <property type="component" value="Unassembled WGS sequence"/>
</dbReference>
<keyword evidence="1" id="KW-0472">Membrane</keyword>
<accession>A0ABD5X6A6</accession>
<feature type="transmembrane region" description="Helical" evidence="1">
    <location>
        <begin position="34"/>
        <end position="56"/>
    </location>
</feature>
<comment type="caution">
    <text evidence="2">The sequence shown here is derived from an EMBL/GenBank/DDBJ whole genome shotgun (WGS) entry which is preliminary data.</text>
</comment>
<dbReference type="AlphaFoldDB" id="A0ABD5X6A6"/>
<keyword evidence="1" id="KW-1133">Transmembrane helix</keyword>
<name>A0ABD5X6A6_9EURY</name>
<proteinExistence type="predicted"/>
<feature type="transmembrane region" description="Helical" evidence="1">
    <location>
        <begin position="89"/>
        <end position="106"/>
    </location>
</feature>
<sequence>MFRTVRDGAPSVLVPAAWFVAASAQHGPVGTTAMFIAHLVMVGFIAMFTVTGWSAMETGALRGWRLVLVGGFGVTVAGIGGFLLESEPLLAISLVGWMVLPAAGLIDTGRRFTEAQSIYYASGTLSVVGTFVYLAAATGPIGVLSLGGFVLVATGQTAGIVHATTLGV</sequence>
<organism evidence="2 3">
    <name type="scientific">Halovenus rubra</name>
    <dbReference type="NCBI Taxonomy" id="869890"/>
    <lineage>
        <taxon>Archaea</taxon>
        <taxon>Methanobacteriati</taxon>
        <taxon>Methanobacteriota</taxon>
        <taxon>Stenosarchaea group</taxon>
        <taxon>Halobacteria</taxon>
        <taxon>Halobacteriales</taxon>
        <taxon>Haloarculaceae</taxon>
        <taxon>Halovenus</taxon>
    </lineage>
</organism>
<evidence type="ECO:0000313" key="3">
    <source>
        <dbReference type="Proteomes" id="UP001596414"/>
    </source>
</evidence>
<protein>
    <recommendedName>
        <fullName evidence="4">DUF308 domain-containing protein</fullName>
    </recommendedName>
</protein>
<keyword evidence="1" id="KW-0812">Transmembrane</keyword>
<feature type="transmembrane region" description="Helical" evidence="1">
    <location>
        <begin position="63"/>
        <end position="83"/>
    </location>
</feature>